<dbReference type="PANTHER" id="PTHR47706">
    <property type="entry name" value="NMRA-LIKE FAMILY PROTEIN"/>
    <property type="match status" value="1"/>
</dbReference>
<dbReference type="EMBL" id="JAKJXO020000002">
    <property type="protein sequence ID" value="KAL1610707.1"/>
    <property type="molecule type" value="Genomic_DNA"/>
</dbReference>
<keyword evidence="5" id="KW-1185">Reference proteome</keyword>
<dbReference type="InterPro" id="IPR036291">
    <property type="entry name" value="NAD(P)-bd_dom_sf"/>
</dbReference>
<gene>
    <name evidence="4" type="ORF">SLS60_002377</name>
</gene>
<sequence>MTTPLKNIMILGATGSVGSPILTALLAEPAFAVTILTRASSSATFPQGIPVTSVSDAFTVSELTEAFRGQDAVVSAINTTAVTQDDLAFRIIDAALAAGVKRLIPSEFGTNNLDPRATELVPVYALKGKMLRYLIQKAESSNGALTYTSISCGSWLDWALSPTASGNFLGIDVKGRKATIYDSGCSRFSVTTSSNTGLAVARILQSPEKTANKQIFLSDFVTTPREIVKALERQTGEKFEIEERASGPEIKAQKERFEKGVFEATYPLLAISFVGDVDVGYDFEREQKVWNGELGLPRRTLDEVVRGAVEVASVVE</sequence>
<organism evidence="4 5">
    <name type="scientific">Paraconiothyrium brasiliense</name>
    <dbReference type="NCBI Taxonomy" id="300254"/>
    <lineage>
        <taxon>Eukaryota</taxon>
        <taxon>Fungi</taxon>
        <taxon>Dikarya</taxon>
        <taxon>Ascomycota</taxon>
        <taxon>Pezizomycotina</taxon>
        <taxon>Dothideomycetes</taxon>
        <taxon>Pleosporomycetidae</taxon>
        <taxon>Pleosporales</taxon>
        <taxon>Massarineae</taxon>
        <taxon>Didymosphaeriaceae</taxon>
        <taxon>Paraconiothyrium</taxon>
    </lineage>
</organism>
<evidence type="ECO:0000313" key="4">
    <source>
        <dbReference type="EMBL" id="KAL1610707.1"/>
    </source>
</evidence>
<reference evidence="4 5" key="1">
    <citation type="submission" date="2024-02" db="EMBL/GenBank/DDBJ databases">
        <title>De novo assembly and annotation of 12 fungi associated with fruit tree decline syndrome in Ontario, Canada.</title>
        <authorList>
            <person name="Sulman M."/>
            <person name="Ellouze W."/>
            <person name="Ilyukhin E."/>
        </authorList>
    </citation>
    <scope>NUCLEOTIDE SEQUENCE [LARGE SCALE GENOMIC DNA]</scope>
    <source>
        <strain evidence="4 5">M42-189</strain>
    </source>
</reference>
<keyword evidence="2" id="KW-0560">Oxidoreductase</keyword>
<dbReference type="Pfam" id="PF05368">
    <property type="entry name" value="NmrA"/>
    <property type="match status" value="1"/>
</dbReference>
<dbReference type="CDD" id="cd05259">
    <property type="entry name" value="PCBER_SDR_a"/>
    <property type="match status" value="1"/>
</dbReference>
<dbReference type="Proteomes" id="UP001521785">
    <property type="component" value="Unassembled WGS sequence"/>
</dbReference>
<feature type="domain" description="NmrA-like" evidence="3">
    <location>
        <begin position="6"/>
        <end position="242"/>
    </location>
</feature>
<evidence type="ECO:0000256" key="1">
    <source>
        <dbReference type="ARBA" id="ARBA00022857"/>
    </source>
</evidence>
<dbReference type="InterPro" id="IPR045312">
    <property type="entry name" value="PCBER-like"/>
</dbReference>
<accession>A0ABR3S3A8</accession>
<dbReference type="InterPro" id="IPR008030">
    <property type="entry name" value="NmrA-like"/>
</dbReference>
<name>A0ABR3S3A8_9PLEO</name>
<dbReference type="Gene3D" id="3.90.25.10">
    <property type="entry name" value="UDP-galactose 4-epimerase, domain 1"/>
    <property type="match status" value="1"/>
</dbReference>
<dbReference type="Gene3D" id="3.40.50.720">
    <property type="entry name" value="NAD(P)-binding Rossmann-like Domain"/>
    <property type="match status" value="1"/>
</dbReference>
<evidence type="ECO:0000256" key="2">
    <source>
        <dbReference type="ARBA" id="ARBA00023002"/>
    </source>
</evidence>
<dbReference type="InterPro" id="IPR051609">
    <property type="entry name" value="NmrA/Isoflavone_reductase-like"/>
</dbReference>
<comment type="caution">
    <text evidence="4">The sequence shown here is derived from an EMBL/GenBank/DDBJ whole genome shotgun (WGS) entry which is preliminary data.</text>
</comment>
<proteinExistence type="predicted"/>
<protein>
    <recommendedName>
        <fullName evidence="3">NmrA-like domain-containing protein</fullName>
    </recommendedName>
</protein>
<dbReference type="PANTHER" id="PTHR47706:SF10">
    <property type="entry name" value="NMRA-LIKE DOMAIN-CONTAINING PROTEIN"/>
    <property type="match status" value="1"/>
</dbReference>
<keyword evidence="1" id="KW-0521">NADP</keyword>
<evidence type="ECO:0000313" key="5">
    <source>
        <dbReference type="Proteomes" id="UP001521785"/>
    </source>
</evidence>
<dbReference type="SUPFAM" id="SSF51735">
    <property type="entry name" value="NAD(P)-binding Rossmann-fold domains"/>
    <property type="match status" value="1"/>
</dbReference>
<evidence type="ECO:0000259" key="3">
    <source>
        <dbReference type="Pfam" id="PF05368"/>
    </source>
</evidence>